<reference evidence="1" key="1">
    <citation type="submission" date="2020-01" db="EMBL/GenBank/DDBJ databases">
        <title>Insect and environment-associated Actinomycetes.</title>
        <authorList>
            <person name="Currrie C."/>
            <person name="Chevrette M."/>
            <person name="Carlson C."/>
            <person name="Stubbendieck R."/>
            <person name="Wendt-Pienkowski E."/>
        </authorList>
    </citation>
    <scope>NUCLEOTIDE SEQUENCE</scope>
    <source>
        <strain evidence="1">SID12501</strain>
    </source>
</reference>
<gene>
    <name evidence="1" type="ORF">G3I71_19750</name>
</gene>
<organism evidence="1">
    <name type="scientific">Streptomyces sp. SID12501</name>
    <dbReference type="NCBI Taxonomy" id="2706042"/>
    <lineage>
        <taxon>Bacteria</taxon>
        <taxon>Bacillati</taxon>
        <taxon>Actinomycetota</taxon>
        <taxon>Actinomycetes</taxon>
        <taxon>Kitasatosporales</taxon>
        <taxon>Streptomycetaceae</taxon>
        <taxon>Streptomyces</taxon>
    </lineage>
</organism>
<dbReference type="EMBL" id="JAAGLU010000015">
    <property type="protein sequence ID" value="NEC88010.1"/>
    <property type="molecule type" value="Genomic_DNA"/>
</dbReference>
<evidence type="ECO:0000313" key="1">
    <source>
        <dbReference type="EMBL" id="NEC88010.1"/>
    </source>
</evidence>
<dbReference type="AlphaFoldDB" id="A0A6B3BUP5"/>
<proteinExistence type="predicted"/>
<protein>
    <recommendedName>
        <fullName evidence="2">AbiJ-NTD3 domain-containing protein</fullName>
    </recommendedName>
</protein>
<comment type="caution">
    <text evidence="1">The sequence shown here is derived from an EMBL/GenBank/DDBJ whole genome shotgun (WGS) entry which is preliminary data.</text>
</comment>
<evidence type="ECO:0008006" key="2">
    <source>
        <dbReference type="Google" id="ProtNLM"/>
    </source>
</evidence>
<accession>A0A6B3BUP5</accession>
<name>A0A6B3BUP5_9ACTN</name>
<sequence>MCQLWGLDAELMELLRFGPLPAEPDLDVAVALTRLLHEDFVARGTSHDERMNDEEVVLAIKAHRALLSRLGLEPPQLPFRHHSGFYDYWRKNDMSGGGGWQARRECIEDLLGPTREALEELQEIEYERRFKNGPRGTFKNLIFAAVGPKPKIVLRDAVNNDVEIVQNAENCLVCSDPLPAHGLTWRQMVTWWVANHLPSADEPAAADALYRRLYRSLDSLPEQTLLRTYCARYAEPGGFDLPALIPQVYLHYDPYTRKSREHTGALYRQRMDFLLLAPDRSRIVIEVDGAHHYGTKNPADDNGRVTYTASPRLYSEMVAEDRRLRLAGYEIYRFGGWELTRSDSPQVLADFFAELLDRHKKPTS</sequence>